<dbReference type="AlphaFoldDB" id="D9QDU5"/>
<evidence type="ECO:0000259" key="8">
    <source>
        <dbReference type="Pfam" id="PF17961"/>
    </source>
</evidence>
<dbReference type="eggNOG" id="COG3170">
    <property type="taxonomic scope" value="Bacteria"/>
</dbReference>
<feature type="compositionally biased region" description="Basic and acidic residues" evidence="6">
    <location>
        <begin position="1057"/>
        <end position="1067"/>
    </location>
</feature>
<feature type="compositionally biased region" description="Pro residues" evidence="6">
    <location>
        <begin position="1038"/>
        <end position="1047"/>
    </location>
</feature>
<feature type="domain" description="DUF5979" evidence="9">
    <location>
        <begin position="915"/>
        <end position="1012"/>
    </location>
</feature>
<dbReference type="KEGG" id="cpq:CPC231_00885"/>
<keyword evidence="5" id="KW-0572">Peptidoglycan-anchor</keyword>
<dbReference type="PATRIC" id="fig|681645.3.peg.178"/>
<dbReference type="EMBL" id="CP001829">
    <property type="protein sequence ID" value="ADL09668.2"/>
    <property type="molecule type" value="Genomic_DNA"/>
</dbReference>
<dbReference type="Pfam" id="PF17961">
    <property type="entry name" value="Big_8"/>
    <property type="match status" value="1"/>
</dbReference>
<sequence length="1100" mass="119354">MLITCLNRMNPSIRKVFRCLVKNKVESKNVQLALRERSLIRILIALVMVGVVCAGLMVSPSVPSADAAECKGEISNIQWKDTTHIKDGVFVGSYGDGADIQFDWKVDPGAKSGDQFTLKLPNELMRLGIKDLTLTAPTGEEVAKGTWDATTKTWTFTLTDYANTHGDISGTAFFTVQWDRRHTTANTTYPLNISGCRGNGILNGKTPEEGIGGVGQVSGKVGGYDSRTDTVRWNIYVGTATDSDVYSPVVIKDIGNPQLLVRCSDVKVKDRTPFPHTAIRDTPLDSSKWTCEESNGGVIVRLVPDQHGRYLMRGQSLLIELETAITDDTSRIITNKATIENAPDGTKEVVAEVDRGDAGGVGQGFQGNVKIEKEAVGDTAPDKSHKFEFDYTCGNTKQPISVASGETSNTFTQKSSSTCTITEKNVPEGVKVKFEVIDEGTGKPAYTVPTNNGITVKFNRNSSTTLKIKATNTYPDKPKVKNGKFVIKKTTNGLDAGEKDKVFKFNYTCKAPGADAVSEKKIADVTVGQTWESGEYPEGTTCAIEEDLESAKVSDYTLTSEQPKGNVTIKADGGEGSPVEFAATNSYSKDLGGFSIQKKIEADPEALPLLKDQEFGFKYTCGADSGEFKLKNGESKKVEGIAVGTKCTVEESDAKVPNGFTWSGKIEGTNLDPNDFTIEKDKSLTFTAVNTYQQKQGGFTLSKNVTGDATNLEELQAKTYTFNYTCTAPTGVVFTDKVEVTEGTPKSINNIPAGSTCKVTEVAAPAKDTEWTVELSVNEKAVAGDTAEFVVPAEDEPSVSILAKNNYRQHKGTFTIEKIVKASEGIVTPNEFVFKWQCGDAEGSETVQVANGKGKVKIDRGFPVGTSCSVEELDANVKGATLATEWKNQKFTITQDNQDVMVSAENIYAHADSKVKIVKKLDGPAKDKAKDKTFTFDYSCVLNNETIKGTVNITGEGEAEIPESFPAGTKCTITEKDAHIRGTSWTHRIADDGQITIKNPSNVYEVTAVNAYSKPDFPWFIPLVPIVIIPIIPIFPHPTPAPQPPQKPSDQQPAPKTPEEKPQKEKKVLARTGANVWMFIVIAALLVLLGVFLRRRGNKQ</sequence>
<dbReference type="InterPro" id="IPR041171">
    <property type="entry name" value="SDR_Ig"/>
</dbReference>
<evidence type="ECO:0000313" key="11">
    <source>
        <dbReference type="Proteomes" id="UP000000276"/>
    </source>
</evidence>
<dbReference type="GeneID" id="93973252"/>
<dbReference type="STRING" id="681645.CpC231_0173"/>
<keyword evidence="7" id="KW-0812">Transmembrane</keyword>
<evidence type="ECO:0000256" key="6">
    <source>
        <dbReference type="SAM" id="MobiDB-lite"/>
    </source>
</evidence>
<evidence type="ECO:0000256" key="1">
    <source>
        <dbReference type="ARBA" id="ARBA00004168"/>
    </source>
</evidence>
<keyword evidence="7" id="KW-1133">Transmembrane helix</keyword>
<dbReference type="GO" id="GO:0007155">
    <property type="term" value="P:cell adhesion"/>
    <property type="evidence" value="ECO:0007669"/>
    <property type="project" value="InterPro"/>
</dbReference>
<keyword evidence="4" id="KW-0732">Signal</keyword>
<evidence type="ECO:0000256" key="3">
    <source>
        <dbReference type="ARBA" id="ARBA00022525"/>
    </source>
</evidence>
<gene>
    <name evidence="10" type="ORF">CPC231_00885</name>
</gene>
<keyword evidence="7" id="KW-0472">Membrane</keyword>
<evidence type="ECO:0000259" key="9">
    <source>
        <dbReference type="Pfam" id="PF19407"/>
    </source>
</evidence>
<feature type="domain" description="SDR-like Ig" evidence="8">
    <location>
        <begin position="98"/>
        <end position="187"/>
    </location>
</feature>
<dbReference type="InterPro" id="IPR008966">
    <property type="entry name" value="Adhesion_dom_sf"/>
</dbReference>
<feature type="domain" description="DUF5979" evidence="9">
    <location>
        <begin position="369"/>
        <end position="474"/>
    </location>
</feature>
<feature type="transmembrane region" description="Helical" evidence="7">
    <location>
        <begin position="38"/>
        <end position="58"/>
    </location>
</feature>
<evidence type="ECO:0000313" key="10">
    <source>
        <dbReference type="EMBL" id="ADL09668.2"/>
    </source>
</evidence>
<feature type="region of interest" description="Disordered" evidence="6">
    <location>
        <begin position="1038"/>
        <end position="1067"/>
    </location>
</feature>
<proteinExistence type="predicted"/>
<dbReference type="RefSeq" id="WP_014400926.1">
    <property type="nucleotide sequence ID" value="NC_017301.2"/>
</dbReference>
<comment type="subcellular location">
    <subcellularLocation>
        <location evidence="1">Secreted</location>
        <location evidence="1">Cell wall</location>
        <topology evidence="1">Peptidoglycan-anchor</topology>
    </subcellularLocation>
</comment>
<feature type="transmembrane region" description="Helical" evidence="7">
    <location>
        <begin position="1074"/>
        <end position="1093"/>
    </location>
</feature>
<evidence type="ECO:0000256" key="4">
    <source>
        <dbReference type="ARBA" id="ARBA00022729"/>
    </source>
</evidence>
<feature type="domain" description="DUF5979" evidence="9">
    <location>
        <begin position="594"/>
        <end position="693"/>
    </location>
</feature>
<dbReference type="Pfam" id="PF19407">
    <property type="entry name" value="DUF5979"/>
    <property type="match status" value="6"/>
</dbReference>
<evidence type="ECO:0000256" key="7">
    <source>
        <dbReference type="SAM" id="Phobius"/>
    </source>
</evidence>
<accession>D9QDU5</accession>
<evidence type="ECO:0000256" key="2">
    <source>
        <dbReference type="ARBA" id="ARBA00022512"/>
    </source>
</evidence>
<reference evidence="10 11" key="2">
    <citation type="journal article" date="2011" name="PLoS ONE">
        <title>Evidence for reductive genome evolution and lateral acquisition of virulence functions in two Corynebacterium pseudotuberculosis strains.</title>
        <authorList>
            <person name="Ruiz J.C."/>
            <person name="D'Afonseca V."/>
            <person name="Silva A."/>
            <person name="Ali A."/>
            <person name="Pinto A.C."/>
            <person name="Santos A.R."/>
            <person name="Rocha A.A."/>
            <person name="Lopes D.O."/>
            <person name="Dorella F.A."/>
            <person name="Pacheco L.G."/>
            <person name="Costa M.P."/>
            <person name="Turk M.Z."/>
            <person name="Seyffert N."/>
            <person name="Moraes P.M."/>
            <person name="Soares S.C."/>
            <person name="Almeida S.S."/>
            <person name="Castro T.L."/>
            <person name="Abreu V.A."/>
            <person name="Trost E."/>
            <person name="Baumbach J."/>
            <person name="Tauch A."/>
            <person name="Schneider M.P."/>
            <person name="McCulloch J."/>
            <person name="Cerdeira L.T."/>
            <person name="Ramos R.T."/>
            <person name="Zerlotini A."/>
            <person name="Dominitini A."/>
            <person name="Resende D.M."/>
            <person name="Coser E.M."/>
            <person name="Oliveira L.M."/>
            <person name="Pedrosa A.L."/>
            <person name="Vieira C.U."/>
            <person name="Guimaraes C.T."/>
            <person name="Bartholomeu D.C."/>
            <person name="Oliveira D.M."/>
            <person name="Santos F.R."/>
            <person name="Rabelo E.M."/>
            <person name="Lobo F.P."/>
            <person name="Franco G.R."/>
            <person name="Costa A.F."/>
            <person name="Castro I.M."/>
            <person name="Dias S.R."/>
            <person name="Ferro J.A."/>
            <person name="Ortega J.M."/>
            <person name="Paiva L.V."/>
            <person name="Goulart L.R."/>
            <person name="Almeida J.F."/>
            <person name="Ferro M.I."/>
            <person name="Carneiro N.P."/>
            <person name="Falcao P.R."/>
            <person name="Grynberg P."/>
            <person name="Teixeira S.M."/>
            <person name="Brommonschenkel S."/>
            <person name="Oliveira S.C."/>
            <person name="Meyer R."/>
            <person name="Moore R.J."/>
            <person name="Miyoshi A."/>
            <person name="Oliveira G.C."/>
            <person name="Azevedo V."/>
        </authorList>
    </citation>
    <scope>NUCLEOTIDE SEQUENCE [LARGE SCALE GENOMIC DNA]</scope>
    <source>
        <strain evidence="10 11">C231</strain>
    </source>
</reference>
<keyword evidence="3" id="KW-0964">Secreted</keyword>
<dbReference type="Gene3D" id="2.60.40.1280">
    <property type="match status" value="1"/>
</dbReference>
<dbReference type="OrthoDB" id="4424693at2"/>
<dbReference type="Gene3D" id="2.60.40.1140">
    <property type="entry name" value="Collagen-binding surface protein Cna, B-type domain"/>
    <property type="match status" value="1"/>
</dbReference>
<evidence type="ECO:0000256" key="5">
    <source>
        <dbReference type="ARBA" id="ARBA00023088"/>
    </source>
</evidence>
<name>D9QDU5_CORP2</name>
<dbReference type="Proteomes" id="UP000000276">
    <property type="component" value="Chromosome"/>
</dbReference>
<organism evidence="10 11">
    <name type="scientific">Corynebacterium pseudotuberculosis (strain C231)</name>
    <dbReference type="NCBI Taxonomy" id="681645"/>
    <lineage>
        <taxon>Bacteria</taxon>
        <taxon>Bacillati</taxon>
        <taxon>Actinomycetota</taxon>
        <taxon>Actinomycetes</taxon>
        <taxon>Mycobacteriales</taxon>
        <taxon>Corynebacteriaceae</taxon>
        <taxon>Corynebacterium</taxon>
    </lineage>
</organism>
<dbReference type="InterPro" id="IPR011252">
    <property type="entry name" value="Fibrogen-bd_dom1"/>
</dbReference>
<feature type="domain" description="DUF5979" evidence="9">
    <location>
        <begin position="814"/>
        <end position="908"/>
    </location>
</feature>
<feature type="domain" description="DUF5979" evidence="9">
    <location>
        <begin position="485"/>
        <end position="587"/>
    </location>
</feature>
<keyword evidence="11" id="KW-1185">Reference proteome</keyword>
<dbReference type="HOGENOM" id="CLU_010359_0_0_11"/>
<feature type="domain" description="DUF5979" evidence="9">
    <location>
        <begin position="699"/>
        <end position="807"/>
    </location>
</feature>
<reference evidence="10 11" key="1">
    <citation type="journal article" date="2011" name="J. Bacteriol.">
        <title>Complete genome sequence of Corynebacterium pseudotuberculosis I19, a strain isolated from a cow in Israel with bovine mastitis.</title>
        <authorList>
            <consortium name="Consortium: Rede Paraense de Genomica e Proteomica (RPGP)"/>
            <person name="Silva A."/>
            <person name="Schneider M.P."/>
            <person name="Cerdeira L."/>
            <person name="Barbosa M.S."/>
            <person name="Ramos R.T."/>
            <person name="Carneiro A.R."/>
            <person name="Santos R."/>
            <person name="Lima M."/>
            <person name="D'Afonseca V."/>
            <person name="Almeida S.S."/>
            <person name="Santos A.R."/>
            <person name="Soares S.C."/>
            <person name="Pinto A.C."/>
            <person name="Ali A."/>
            <person name="Dorella F.A."/>
            <person name="Rocha F."/>
            <person name="de Abreu V.A."/>
            <person name="Trost E."/>
            <person name="Tauch A."/>
            <person name="Shpigel N."/>
            <person name="Miyoshi A."/>
            <person name="Azevedo V."/>
        </authorList>
    </citation>
    <scope>NUCLEOTIDE SEQUENCE [LARGE SCALE GENOMIC DNA]</scope>
    <source>
        <strain evidence="10 11">C231</strain>
    </source>
</reference>
<keyword evidence="2" id="KW-0134">Cell wall</keyword>
<dbReference type="SUPFAM" id="SSF49401">
    <property type="entry name" value="Bacterial adhesins"/>
    <property type="match status" value="2"/>
</dbReference>
<protein>
    <submittedName>
        <fullName evidence="10">Uncharacterized protein</fullName>
    </submittedName>
</protein>
<dbReference type="InterPro" id="IPR046022">
    <property type="entry name" value="DUF5979"/>
</dbReference>